<reference evidence="1" key="1">
    <citation type="submission" date="2020-01" db="EMBL/GenBank/DDBJ databases">
        <authorList>
            <consortium name="DOE Joint Genome Institute"/>
            <person name="Haridas S."/>
            <person name="Albert R."/>
            <person name="Binder M."/>
            <person name="Bloem J."/>
            <person name="Labutti K."/>
            <person name="Salamov A."/>
            <person name="Andreopoulos B."/>
            <person name="Baker S.E."/>
            <person name="Barry K."/>
            <person name="Bills G."/>
            <person name="Bluhm B.H."/>
            <person name="Cannon C."/>
            <person name="Castanera R."/>
            <person name="Culley D.E."/>
            <person name="Daum C."/>
            <person name="Ezra D."/>
            <person name="Gonzalez J.B."/>
            <person name="Henrissat B."/>
            <person name="Kuo A."/>
            <person name="Liang C."/>
            <person name="Lipzen A."/>
            <person name="Lutzoni F."/>
            <person name="Magnuson J."/>
            <person name="Mondo S."/>
            <person name="Nolan M."/>
            <person name="Ohm R."/>
            <person name="Pangilinan J."/>
            <person name="Park H.-J."/>
            <person name="Ramirez L."/>
            <person name="Alfaro M."/>
            <person name="Sun H."/>
            <person name="Tritt A."/>
            <person name="Yoshinaga Y."/>
            <person name="Zwiers L.-H."/>
            <person name="Turgeon B.G."/>
            <person name="Goodwin S.B."/>
            <person name="Spatafora J.W."/>
            <person name="Crous P.W."/>
            <person name="Grigoriev I.V."/>
        </authorList>
    </citation>
    <scope>NUCLEOTIDE SEQUENCE</scope>
    <source>
        <strain evidence="1">P77</strain>
    </source>
</reference>
<dbReference type="SUPFAM" id="SSF51735">
    <property type="entry name" value="NAD(P)-binding Rossmann-fold domains"/>
    <property type="match status" value="1"/>
</dbReference>
<dbReference type="InterPro" id="IPR036291">
    <property type="entry name" value="NAD(P)-bd_dom_sf"/>
</dbReference>
<dbReference type="Pfam" id="PF13561">
    <property type="entry name" value="adh_short_C2"/>
    <property type="match status" value="1"/>
</dbReference>
<dbReference type="EMBL" id="ML975244">
    <property type="protein sequence ID" value="KAF1839700.1"/>
    <property type="molecule type" value="Genomic_DNA"/>
</dbReference>
<dbReference type="InterPro" id="IPR002347">
    <property type="entry name" value="SDR_fam"/>
</dbReference>
<protein>
    <submittedName>
        <fullName evidence="1">Uncharacterized protein</fullName>
    </submittedName>
</protein>
<sequence>MYKYVFCQHTILCPKLSLCCASKAKIEGMTRSLPVVHELGDPGHIVKAVAPGPTESDMLDNVLKDIVDRQLKMTAVEKSVGTAEDIARVVAWPYSAGCELPSVVVFGFQDR</sequence>
<accession>A0A6A5KU27</accession>
<dbReference type="OrthoDB" id="47007at2759"/>
<dbReference type="Proteomes" id="UP000800040">
    <property type="component" value="Unassembled WGS sequence"/>
</dbReference>
<dbReference type="Gene3D" id="3.40.50.720">
    <property type="entry name" value="NAD(P)-binding Rossmann-like Domain"/>
    <property type="match status" value="1"/>
</dbReference>
<name>A0A6A5KU27_9PLEO</name>
<keyword evidence="2" id="KW-1185">Reference proteome</keyword>
<evidence type="ECO:0000313" key="2">
    <source>
        <dbReference type="Proteomes" id="UP000800040"/>
    </source>
</evidence>
<organism evidence="1 2">
    <name type="scientific">Decorospora gaudefroyi</name>
    <dbReference type="NCBI Taxonomy" id="184978"/>
    <lineage>
        <taxon>Eukaryota</taxon>
        <taxon>Fungi</taxon>
        <taxon>Dikarya</taxon>
        <taxon>Ascomycota</taxon>
        <taxon>Pezizomycotina</taxon>
        <taxon>Dothideomycetes</taxon>
        <taxon>Pleosporomycetidae</taxon>
        <taxon>Pleosporales</taxon>
        <taxon>Pleosporineae</taxon>
        <taxon>Pleosporaceae</taxon>
        <taxon>Decorospora</taxon>
    </lineage>
</organism>
<gene>
    <name evidence="1" type="ORF">BDW02DRAFT_575325</name>
</gene>
<proteinExistence type="predicted"/>
<dbReference type="AlphaFoldDB" id="A0A6A5KU27"/>
<evidence type="ECO:0000313" key="1">
    <source>
        <dbReference type="EMBL" id="KAF1839700.1"/>
    </source>
</evidence>